<dbReference type="Proteomes" id="UP000694844">
    <property type="component" value="Chromosome 9"/>
</dbReference>
<evidence type="ECO:0000313" key="7">
    <source>
        <dbReference type="RefSeq" id="XP_022304304.1"/>
    </source>
</evidence>
<dbReference type="Pfam" id="PF00643">
    <property type="entry name" value="zf-B_box"/>
    <property type="match status" value="1"/>
</dbReference>
<organism evidence="6 7">
    <name type="scientific">Crassostrea virginica</name>
    <name type="common">Eastern oyster</name>
    <dbReference type="NCBI Taxonomy" id="6565"/>
    <lineage>
        <taxon>Eukaryota</taxon>
        <taxon>Metazoa</taxon>
        <taxon>Spiralia</taxon>
        <taxon>Lophotrochozoa</taxon>
        <taxon>Mollusca</taxon>
        <taxon>Bivalvia</taxon>
        <taxon>Autobranchia</taxon>
        <taxon>Pteriomorphia</taxon>
        <taxon>Ostreida</taxon>
        <taxon>Ostreoidea</taxon>
        <taxon>Ostreidae</taxon>
        <taxon>Crassostrea</taxon>
    </lineage>
</organism>
<sequence>MDPRYSGQDVVRCSLCKSALAPMYCSVCHTHLCKDCVEEHFSDKSKVHNVVPLQQFLYTPKCQDHPSKQCELHCKQCEVSICSQCIISRTHDKHEIVDVMENYQNKQEELKDDLRELEKIIFPRYQEVASSIQVQKGDLRIKSQKLKSALNNQREALQKKIDAIFKNMQSKIEELDCKYLADIDKQEMDIKHAIDEITEVILDLKRLLEAGDICFVSKYKSRNSKFGKLPPTIRALYPTFHPQRVNREKLREQFGFLSDPPSEPKKCSHGKRPVVTKQASSTDRKLLDVPLVISGIATGYVNQFSLACHSDEEIWTCGSTDTIKLFNIQGTLIKSLNTASRKWPEDLTMIQGEDLVYADYNDRSVNIVKDTQIQPLIRLQGWKPRGVCSSSSGHLLVIMDSDDRKQAKVVRYSDSKEKQTIQWDDNGYPLYSSAHFKYLSENRNLDICVADSGAGEVVVVDAAGKLRFRYNGPYSTTKQSFTPRGITTDSQGRILIADYRNDRIHIVNQDGHYLRYIDKCGLHFPYGLCVDSRDNLYVAEWRDTSKVKKIQYLS</sequence>
<dbReference type="InterPro" id="IPR047153">
    <property type="entry name" value="TRIM45/56/19-like"/>
</dbReference>
<dbReference type="InterPro" id="IPR000315">
    <property type="entry name" value="Znf_B-box"/>
</dbReference>
<accession>A0A8B8BN72</accession>
<dbReference type="RefSeq" id="XP_022304304.1">
    <property type="nucleotide sequence ID" value="XM_022448596.1"/>
</dbReference>
<keyword evidence="4" id="KW-0175">Coiled coil</keyword>
<dbReference type="AlphaFoldDB" id="A0A8B8BN72"/>
<name>A0A8B8BN72_CRAVI</name>
<keyword evidence="2" id="KW-0862">Zinc</keyword>
<evidence type="ECO:0000256" key="3">
    <source>
        <dbReference type="PROSITE-ProRule" id="PRU00504"/>
    </source>
</evidence>
<dbReference type="PROSITE" id="PS51125">
    <property type="entry name" value="NHL"/>
    <property type="match status" value="1"/>
</dbReference>
<feature type="domain" description="B box-type" evidence="5">
    <location>
        <begin position="62"/>
        <end position="99"/>
    </location>
</feature>
<proteinExistence type="predicted"/>
<reference evidence="7" key="1">
    <citation type="submission" date="2025-08" db="UniProtKB">
        <authorList>
            <consortium name="RefSeq"/>
        </authorList>
    </citation>
    <scope>IDENTIFICATION</scope>
    <source>
        <tissue evidence="7">Whole sample</tissue>
    </source>
</reference>
<dbReference type="SUPFAM" id="SSF101898">
    <property type="entry name" value="NHL repeat"/>
    <property type="match status" value="1"/>
</dbReference>
<evidence type="ECO:0000313" key="6">
    <source>
        <dbReference type="Proteomes" id="UP000694844"/>
    </source>
</evidence>
<feature type="coiled-coil region" evidence="4">
    <location>
        <begin position="93"/>
        <end position="120"/>
    </location>
</feature>
<dbReference type="PANTHER" id="PTHR25462">
    <property type="entry name" value="BONUS, ISOFORM C-RELATED"/>
    <property type="match status" value="1"/>
</dbReference>
<dbReference type="GeneID" id="111111550"/>
<evidence type="ECO:0000259" key="5">
    <source>
        <dbReference type="PROSITE" id="PS50119"/>
    </source>
</evidence>
<dbReference type="Gene3D" id="3.30.160.60">
    <property type="entry name" value="Classic Zinc Finger"/>
    <property type="match status" value="1"/>
</dbReference>
<evidence type="ECO:0000256" key="4">
    <source>
        <dbReference type="SAM" id="Coils"/>
    </source>
</evidence>
<evidence type="ECO:0000256" key="1">
    <source>
        <dbReference type="ARBA" id="ARBA00022737"/>
    </source>
</evidence>
<gene>
    <name evidence="7" type="primary">LOC111111550</name>
</gene>
<keyword evidence="2" id="KW-0479">Metal-binding</keyword>
<dbReference type="SUPFAM" id="SSF57845">
    <property type="entry name" value="B-box zinc-binding domain"/>
    <property type="match status" value="1"/>
</dbReference>
<dbReference type="InterPro" id="IPR001258">
    <property type="entry name" value="NHL_repeat"/>
</dbReference>
<feature type="coiled-coil region" evidence="4">
    <location>
        <begin position="147"/>
        <end position="174"/>
    </location>
</feature>
<keyword evidence="6" id="KW-1185">Reference proteome</keyword>
<protein>
    <submittedName>
        <fullName evidence="7">Probable E3 ubiquitin-protein ligase MID2</fullName>
    </submittedName>
</protein>
<dbReference type="SMART" id="SM00336">
    <property type="entry name" value="BBOX"/>
    <property type="match status" value="2"/>
</dbReference>
<dbReference type="OrthoDB" id="6128620at2759"/>
<keyword evidence="1" id="KW-0677">Repeat</keyword>
<evidence type="ECO:0000256" key="2">
    <source>
        <dbReference type="PROSITE-ProRule" id="PRU00024"/>
    </source>
</evidence>
<keyword evidence="2" id="KW-0863">Zinc-finger</keyword>
<dbReference type="GO" id="GO:0008270">
    <property type="term" value="F:zinc ion binding"/>
    <property type="evidence" value="ECO:0007669"/>
    <property type="project" value="UniProtKB-KW"/>
</dbReference>
<dbReference type="PANTHER" id="PTHR25462:SF296">
    <property type="entry name" value="MEIOTIC P26, ISOFORM F"/>
    <property type="match status" value="1"/>
</dbReference>
<feature type="domain" description="B box-type" evidence="5">
    <location>
        <begin position="8"/>
        <end position="53"/>
    </location>
</feature>
<dbReference type="KEGG" id="cvn:111111550"/>
<dbReference type="Gene3D" id="2.120.10.30">
    <property type="entry name" value="TolB, C-terminal domain"/>
    <property type="match status" value="1"/>
</dbReference>
<dbReference type="InterPro" id="IPR011042">
    <property type="entry name" value="6-blade_b-propeller_TolB-like"/>
</dbReference>
<dbReference type="PROSITE" id="PS50119">
    <property type="entry name" value="ZF_BBOX"/>
    <property type="match status" value="2"/>
</dbReference>
<feature type="repeat" description="NHL" evidence="3">
    <location>
        <begin position="483"/>
        <end position="510"/>
    </location>
</feature>
<dbReference type="CDD" id="cd19756">
    <property type="entry name" value="Bbox2"/>
    <property type="match status" value="1"/>
</dbReference>